<dbReference type="CDD" id="cd06558">
    <property type="entry name" value="crotonase-like"/>
    <property type="match status" value="1"/>
</dbReference>
<dbReference type="EC" id="3.1.2.4" evidence="2"/>
<dbReference type="InterPro" id="IPR032259">
    <property type="entry name" value="HIBYL-CoA-H"/>
</dbReference>
<dbReference type="Gene3D" id="3.90.226.10">
    <property type="entry name" value="2-enoyl-CoA Hydratase, Chain A, domain 1"/>
    <property type="match status" value="1"/>
</dbReference>
<organism evidence="5 6">
    <name type="scientific">Noviherbaspirillum saxi</name>
    <dbReference type="NCBI Taxonomy" id="2320863"/>
    <lineage>
        <taxon>Bacteria</taxon>
        <taxon>Pseudomonadati</taxon>
        <taxon>Pseudomonadota</taxon>
        <taxon>Betaproteobacteria</taxon>
        <taxon>Burkholderiales</taxon>
        <taxon>Oxalobacteraceae</taxon>
        <taxon>Noviherbaspirillum</taxon>
    </lineage>
</organism>
<dbReference type="SUPFAM" id="SSF52096">
    <property type="entry name" value="ClpP/crotonase"/>
    <property type="match status" value="1"/>
</dbReference>
<dbReference type="PANTHER" id="PTHR43176:SF3">
    <property type="entry name" value="3-HYDROXYISOBUTYRYL-COA HYDROLASE, MITOCHONDRIAL"/>
    <property type="match status" value="1"/>
</dbReference>
<evidence type="ECO:0000259" key="4">
    <source>
        <dbReference type="Pfam" id="PF16113"/>
    </source>
</evidence>
<keyword evidence="3" id="KW-0378">Hydrolase</keyword>
<comment type="catalytic activity">
    <reaction evidence="1">
        <text>3-hydroxy-2-methylpropanoyl-CoA + H2O = 3-hydroxy-2-methylpropanoate + CoA + H(+)</text>
        <dbReference type="Rhea" id="RHEA:20888"/>
        <dbReference type="ChEBI" id="CHEBI:11805"/>
        <dbReference type="ChEBI" id="CHEBI:15377"/>
        <dbReference type="ChEBI" id="CHEBI:15378"/>
        <dbReference type="ChEBI" id="CHEBI:57287"/>
        <dbReference type="ChEBI" id="CHEBI:57340"/>
        <dbReference type="EC" id="3.1.2.4"/>
    </reaction>
</comment>
<evidence type="ECO:0000313" key="5">
    <source>
        <dbReference type="EMBL" id="RJF98486.1"/>
    </source>
</evidence>
<dbReference type="GO" id="GO:0006574">
    <property type="term" value="P:L-valine catabolic process"/>
    <property type="evidence" value="ECO:0007669"/>
    <property type="project" value="TreeGrafter"/>
</dbReference>
<dbReference type="OrthoDB" id="9790967at2"/>
<comment type="caution">
    <text evidence="5">The sequence shown here is derived from an EMBL/GenBank/DDBJ whole genome shotgun (WGS) entry which is preliminary data.</text>
</comment>
<gene>
    <name evidence="5" type="ORF">D3871_08190</name>
</gene>
<dbReference type="NCBIfam" id="NF004127">
    <property type="entry name" value="PRK05617.1"/>
    <property type="match status" value="1"/>
</dbReference>
<dbReference type="AlphaFoldDB" id="A0A3A3FR00"/>
<keyword evidence="5" id="KW-0413">Isomerase</keyword>
<dbReference type="EMBL" id="QYUO01000001">
    <property type="protein sequence ID" value="RJF98486.1"/>
    <property type="molecule type" value="Genomic_DNA"/>
</dbReference>
<protein>
    <recommendedName>
        <fullName evidence="2">3-hydroxyisobutyryl-CoA hydrolase</fullName>
        <ecNumber evidence="2">3.1.2.4</ecNumber>
    </recommendedName>
</protein>
<dbReference type="GO" id="GO:0016853">
    <property type="term" value="F:isomerase activity"/>
    <property type="evidence" value="ECO:0007669"/>
    <property type="project" value="UniProtKB-KW"/>
</dbReference>
<dbReference type="GO" id="GO:0005829">
    <property type="term" value="C:cytosol"/>
    <property type="evidence" value="ECO:0007669"/>
    <property type="project" value="TreeGrafter"/>
</dbReference>
<accession>A0A3A3FR00</accession>
<keyword evidence="6" id="KW-1185">Reference proteome</keyword>
<sequence>MTASVLFEERLAANGMRIGVATLNAEKTLNALSLDMVHLLTNKLHAWADEIGIALVVLQAAGEKAFCAGGDLHNLYHAMREHHVSDACGDVAANRYAADFFAHEYRLDYLIHTYPKPVLCWGHGIVMGGGVGLMAGASHRVATEQSRVAMPEISIGLYPDVGGSWLLSRMPGKTGLFLALTGAQVRAADALFTGLADYALSQSSKVPVLETLLVQPWTAQRRDNDALLSQVLRRFADPALAAPGPLQKHFTVINTLCGDTDIQRIVSAITSLDIDDEWLHKAATTLVAGSPSSAALAHALLQRARNIPLADVFRMEYVVSLHCAARHDFGEGIRALLIDKDGKPQWEPASLKGVTPEMLEAYFTEPAWTRHPLADL</sequence>
<reference evidence="6" key="1">
    <citation type="submission" date="2018-09" db="EMBL/GenBank/DDBJ databases">
        <authorList>
            <person name="Zhu H."/>
        </authorList>
    </citation>
    <scope>NUCLEOTIDE SEQUENCE [LARGE SCALE GENOMIC DNA]</scope>
    <source>
        <strain evidence="6">K1R23-30</strain>
    </source>
</reference>
<evidence type="ECO:0000256" key="2">
    <source>
        <dbReference type="ARBA" id="ARBA00011915"/>
    </source>
</evidence>
<evidence type="ECO:0000313" key="6">
    <source>
        <dbReference type="Proteomes" id="UP000265955"/>
    </source>
</evidence>
<dbReference type="GO" id="GO:0003860">
    <property type="term" value="F:3-hydroxyisobutyryl-CoA hydrolase activity"/>
    <property type="evidence" value="ECO:0007669"/>
    <property type="project" value="UniProtKB-EC"/>
</dbReference>
<dbReference type="InterPro" id="IPR029045">
    <property type="entry name" value="ClpP/crotonase-like_dom_sf"/>
</dbReference>
<dbReference type="RefSeq" id="WP_119768438.1">
    <property type="nucleotide sequence ID" value="NZ_QYUO01000001.1"/>
</dbReference>
<evidence type="ECO:0000256" key="3">
    <source>
        <dbReference type="ARBA" id="ARBA00022801"/>
    </source>
</evidence>
<dbReference type="Pfam" id="PF16113">
    <property type="entry name" value="ECH_2"/>
    <property type="match status" value="1"/>
</dbReference>
<dbReference type="PANTHER" id="PTHR43176">
    <property type="entry name" value="3-HYDROXYISOBUTYRYL-COA HYDROLASE-RELATED"/>
    <property type="match status" value="1"/>
</dbReference>
<dbReference type="Proteomes" id="UP000265955">
    <property type="component" value="Unassembled WGS sequence"/>
</dbReference>
<proteinExistence type="predicted"/>
<evidence type="ECO:0000256" key="1">
    <source>
        <dbReference type="ARBA" id="ARBA00001709"/>
    </source>
</evidence>
<feature type="domain" description="Enoyl-CoA hydratase/isomerase" evidence="4">
    <location>
        <begin position="18"/>
        <end position="363"/>
    </location>
</feature>
<dbReference type="InterPro" id="IPR045004">
    <property type="entry name" value="ECH_dom"/>
</dbReference>
<name>A0A3A3FR00_9BURK</name>